<proteinExistence type="predicted"/>
<comment type="caution">
    <text evidence="1">The sequence shown here is derived from an EMBL/GenBank/DDBJ whole genome shotgun (WGS) entry which is preliminary data.</text>
</comment>
<dbReference type="Proteomes" id="UP001178507">
    <property type="component" value="Unassembled WGS sequence"/>
</dbReference>
<evidence type="ECO:0000313" key="3">
    <source>
        <dbReference type="Proteomes" id="UP001178507"/>
    </source>
</evidence>
<evidence type="ECO:0000313" key="2">
    <source>
        <dbReference type="EMBL" id="CAJ1411172.1"/>
    </source>
</evidence>
<reference evidence="1" key="1">
    <citation type="submission" date="2023-08" db="EMBL/GenBank/DDBJ databases">
        <authorList>
            <person name="Chen Y."/>
            <person name="Shah S."/>
            <person name="Dougan E. K."/>
            <person name="Thang M."/>
            <person name="Chan C."/>
        </authorList>
    </citation>
    <scope>NUCLEOTIDE SEQUENCE</scope>
</reference>
<keyword evidence="3" id="KW-1185">Reference proteome</keyword>
<dbReference type="AlphaFoldDB" id="A0AA36JJ99"/>
<organism evidence="1 3">
    <name type="scientific">Effrenium voratum</name>
    <dbReference type="NCBI Taxonomy" id="2562239"/>
    <lineage>
        <taxon>Eukaryota</taxon>
        <taxon>Sar</taxon>
        <taxon>Alveolata</taxon>
        <taxon>Dinophyceae</taxon>
        <taxon>Suessiales</taxon>
        <taxon>Symbiodiniaceae</taxon>
        <taxon>Effrenium</taxon>
    </lineage>
</organism>
<dbReference type="EMBL" id="CAUJNA010003860">
    <property type="protein sequence ID" value="CAJ1411172.1"/>
    <property type="molecule type" value="Genomic_DNA"/>
</dbReference>
<accession>A0AA36JJ99</accession>
<name>A0AA36JJ99_9DINO</name>
<dbReference type="EMBL" id="CAUJNA010003616">
    <property type="protein sequence ID" value="CAJ1406081.1"/>
    <property type="molecule type" value="Genomic_DNA"/>
</dbReference>
<evidence type="ECO:0000313" key="1">
    <source>
        <dbReference type="EMBL" id="CAJ1406081.1"/>
    </source>
</evidence>
<sequence length="514" mass="58147">MALVFMLSDSDEGMTPYFIPMGRILADNDISEFAVSDATALQEHLMKMTKEQMTETLAKLSLKPNRKSMTKLDLATLIAGKMTFLSKRASSIYQASSSATPVHGYSAKAKKDDNIVIRVKPYDHRCPSLRIETMEIPICLDVSVSTLMVNVSEKLSEIFKDYNWKLVLKFKDEFLTNSILALWYVGFTKDNCYAVAEVFDESDSNYHKIFEDVVKNGKVEKPFTGVSDFAVEEVETNSEASESVEEQEIIDWLAQAEWNHYQNSAIDFFENVSTLSVCDHSGDKVLFDIPIDKDFMSLDMLHHEIKNRLTFVMSKSEKKVITESELDFIISATSKHKTVLTDMNDIEYDRVYLFLRIRGGGKNADKVIKTYLKKDTPTSLGGDDKWLFDKIVGSSHIWNAMTADEVRRAFNDLDLAVLRGMEDFLKHGKATNVNKPQMMVEMLPAIREMDTAIAKIVSNKEKVKTIVMDYIKMVCGDEEGSVKVVKLVKFIEGRIAVKLDKLAETEKTGGDVSM</sequence>
<protein>
    <submittedName>
        <fullName evidence="1">Uncharacterized protein</fullName>
    </submittedName>
</protein>
<gene>
    <name evidence="1" type="ORF">EVOR1521_LOCUS28137</name>
    <name evidence="2" type="ORF">EVOR1521_LOCUS31809</name>
</gene>